<evidence type="ECO:0000256" key="8">
    <source>
        <dbReference type="ARBA" id="ARBA00023101"/>
    </source>
</evidence>
<evidence type="ECO:0000259" key="11">
    <source>
        <dbReference type="PROSITE" id="PS00497"/>
    </source>
</evidence>
<accession>A0A8H4RGI4</accession>
<evidence type="ECO:0000256" key="5">
    <source>
        <dbReference type="ARBA" id="ARBA00023002"/>
    </source>
</evidence>
<evidence type="ECO:0000313" key="13">
    <source>
        <dbReference type="EMBL" id="KAF4628239.1"/>
    </source>
</evidence>
<dbReference type="InterPro" id="IPR050316">
    <property type="entry name" value="Tyrosinase/Hemocyanin"/>
</dbReference>
<comment type="catalytic activity">
    <reaction evidence="10">
        <text>L-tyrosine + O2 = L-dopaquinone + H2O</text>
        <dbReference type="Rhea" id="RHEA:18117"/>
        <dbReference type="ChEBI" id="CHEBI:15377"/>
        <dbReference type="ChEBI" id="CHEBI:15379"/>
        <dbReference type="ChEBI" id="CHEBI:57924"/>
        <dbReference type="ChEBI" id="CHEBI:58315"/>
        <dbReference type="EC" id="1.14.18.1"/>
    </reaction>
</comment>
<dbReference type="Proteomes" id="UP000566819">
    <property type="component" value="Unassembled WGS sequence"/>
</dbReference>
<dbReference type="AlphaFoldDB" id="A0A8H4RGI4"/>
<feature type="domain" description="Tyrosinase copper-binding" evidence="11">
    <location>
        <begin position="100"/>
        <end position="117"/>
    </location>
</feature>
<dbReference type="PROSITE" id="PS00498">
    <property type="entry name" value="TYROSINASE_2"/>
    <property type="match status" value="1"/>
</dbReference>
<evidence type="ECO:0000313" key="14">
    <source>
        <dbReference type="Proteomes" id="UP000566819"/>
    </source>
</evidence>
<evidence type="ECO:0000256" key="9">
    <source>
        <dbReference type="ARBA" id="ARBA00048233"/>
    </source>
</evidence>
<dbReference type="EC" id="1.14.18.1" evidence="3"/>
<keyword evidence="4" id="KW-0479">Metal-binding</keyword>
<comment type="cofactor">
    <cofactor evidence="1">
        <name>Cu(2+)</name>
        <dbReference type="ChEBI" id="CHEBI:29036"/>
    </cofactor>
</comment>
<dbReference type="EMBL" id="JAAMPI010000840">
    <property type="protein sequence ID" value="KAF4628239.1"/>
    <property type="molecule type" value="Genomic_DNA"/>
</dbReference>
<protein>
    <recommendedName>
        <fullName evidence="3">tyrosinase</fullName>
        <ecNumber evidence="3">1.14.18.1</ecNumber>
    </recommendedName>
</protein>
<dbReference type="OrthoDB" id="1658288at2759"/>
<evidence type="ECO:0000259" key="12">
    <source>
        <dbReference type="PROSITE" id="PS00498"/>
    </source>
</evidence>
<sequence>MASPTPYVIKGINANPHWDPKNPTPLALRREIDDLYDESLKNSKTFDQLSLYLLALKEFHEQDYKDELSYFGVSGIHGQPFGPWNETTPAVTPGKGYCTHNSILFPTWHRPYLMLFEQRILEVIKGIIAKSAYEPARRAELIATAEQWRLPYWDFANKNKTTLAALCTKQSVEVINPHKPSAINTEGKPDRQTIANPLYRFNMPSGKTFGDAGVTRFVNTDPDPKLNYTLTIDLTNGTTKCIPFPIPEDQEKAWIEGFQNLTVVDELLSSGPVATSWTFASSTAEGVYRLLNGDDSTDDGEPRAWADFASTALQPPKGVDPSTKPLSYMNIEFIHNNMHVWVGGKKRVNPDVNYVGHLGLVPYSAFDPAFWLLHCNCDRLISIWQALHPNEWFVSAKDPSGAGTWAIGEGELLTPDTPLAPFRKEAAKFWTSNDVREWTTLGYSYPELQPWLAKNPAGQFDEVEYIRQIKADVTALYDVTGKAILGQVGKDIAQADENITKNIIPPDTIHDHIVECPIQKGDGYLEHIDYVVNVEYSKYEFNGGHPYDLEVFIHDGPISEATPDQLNKALVGTAEAGVVSCAQLPLTRRLADDLIAEEKALTSLVPSSVEDYLKANLKWRVSALNGALIPLERLPSLKLSLAQGVCRVYTSDKKVTDYKNYSTSALDNENRSTHIGGFISVA</sequence>
<dbReference type="Pfam" id="PF18132">
    <property type="entry name" value="Tyrosinase_C"/>
    <property type="match status" value="1"/>
</dbReference>
<dbReference type="PRINTS" id="PR00092">
    <property type="entry name" value="TYROSINASE"/>
</dbReference>
<organism evidence="13 14">
    <name type="scientific">Cudoniella acicularis</name>
    <dbReference type="NCBI Taxonomy" id="354080"/>
    <lineage>
        <taxon>Eukaryota</taxon>
        <taxon>Fungi</taxon>
        <taxon>Dikarya</taxon>
        <taxon>Ascomycota</taxon>
        <taxon>Pezizomycotina</taxon>
        <taxon>Leotiomycetes</taxon>
        <taxon>Helotiales</taxon>
        <taxon>Tricladiaceae</taxon>
        <taxon>Cudoniella</taxon>
    </lineage>
</organism>
<proteinExistence type="inferred from homology"/>
<dbReference type="GO" id="GO:0004503">
    <property type="term" value="F:tyrosinase activity"/>
    <property type="evidence" value="ECO:0007669"/>
    <property type="project" value="UniProtKB-EC"/>
</dbReference>
<dbReference type="InterPro" id="IPR002227">
    <property type="entry name" value="Tyrosinase_Cu-bd"/>
</dbReference>
<feature type="domain" description="Tyrosinase copper-binding" evidence="12">
    <location>
        <begin position="367"/>
        <end position="378"/>
    </location>
</feature>
<dbReference type="PANTHER" id="PTHR11474:SF76">
    <property type="entry name" value="SHKT DOMAIN-CONTAINING PROTEIN"/>
    <property type="match status" value="1"/>
</dbReference>
<evidence type="ECO:0000256" key="1">
    <source>
        <dbReference type="ARBA" id="ARBA00001973"/>
    </source>
</evidence>
<comment type="caution">
    <text evidence="13">The sequence shown here is derived from an EMBL/GenBank/DDBJ whole genome shotgun (WGS) entry which is preliminary data.</text>
</comment>
<dbReference type="SUPFAM" id="SSF48056">
    <property type="entry name" value="Di-copper centre-containing domain"/>
    <property type="match status" value="1"/>
</dbReference>
<dbReference type="PANTHER" id="PTHR11474">
    <property type="entry name" value="TYROSINASE FAMILY MEMBER"/>
    <property type="match status" value="1"/>
</dbReference>
<reference evidence="13 14" key="1">
    <citation type="submission" date="2020-03" db="EMBL/GenBank/DDBJ databases">
        <title>Draft Genome Sequence of Cudoniella acicularis.</title>
        <authorList>
            <person name="Buettner E."/>
            <person name="Kellner H."/>
        </authorList>
    </citation>
    <scope>NUCLEOTIDE SEQUENCE [LARGE SCALE GENOMIC DNA]</scope>
    <source>
        <strain evidence="13 14">DSM 108380</strain>
    </source>
</reference>
<keyword evidence="7" id="KW-0503">Monooxygenase</keyword>
<name>A0A8H4RGI4_9HELO</name>
<evidence type="ECO:0000256" key="6">
    <source>
        <dbReference type="ARBA" id="ARBA00023008"/>
    </source>
</evidence>
<comment type="similarity">
    <text evidence="2">Belongs to the tyrosinase family.</text>
</comment>
<dbReference type="InterPro" id="IPR008922">
    <property type="entry name" value="Di-copper_centre_dom_sf"/>
</dbReference>
<keyword evidence="6" id="KW-0186">Copper</keyword>
<dbReference type="PROSITE" id="PS00497">
    <property type="entry name" value="TYROSINASE_1"/>
    <property type="match status" value="1"/>
</dbReference>
<dbReference type="Gene3D" id="1.10.1280.10">
    <property type="entry name" value="Di-copper center containing domain from catechol oxidase"/>
    <property type="match status" value="1"/>
</dbReference>
<dbReference type="GO" id="GO:0042438">
    <property type="term" value="P:melanin biosynthetic process"/>
    <property type="evidence" value="ECO:0007669"/>
    <property type="project" value="UniProtKB-KW"/>
</dbReference>
<evidence type="ECO:0000256" key="2">
    <source>
        <dbReference type="ARBA" id="ARBA00009928"/>
    </source>
</evidence>
<comment type="catalytic activity">
    <reaction evidence="9">
        <text>2 L-dopa + O2 = 2 L-dopaquinone + 2 H2O</text>
        <dbReference type="Rhea" id="RHEA:34287"/>
        <dbReference type="ChEBI" id="CHEBI:15377"/>
        <dbReference type="ChEBI" id="CHEBI:15379"/>
        <dbReference type="ChEBI" id="CHEBI:57504"/>
        <dbReference type="ChEBI" id="CHEBI:57924"/>
        <dbReference type="EC" id="1.14.18.1"/>
    </reaction>
</comment>
<evidence type="ECO:0000256" key="10">
    <source>
        <dbReference type="ARBA" id="ARBA00048881"/>
    </source>
</evidence>
<evidence type="ECO:0000256" key="7">
    <source>
        <dbReference type="ARBA" id="ARBA00023033"/>
    </source>
</evidence>
<evidence type="ECO:0000256" key="4">
    <source>
        <dbReference type="ARBA" id="ARBA00022723"/>
    </source>
</evidence>
<dbReference type="Pfam" id="PF00264">
    <property type="entry name" value="Tyrosinase"/>
    <property type="match status" value="1"/>
</dbReference>
<keyword evidence="5" id="KW-0560">Oxidoreductase</keyword>
<dbReference type="InterPro" id="IPR041640">
    <property type="entry name" value="Tyrosinase_C"/>
</dbReference>
<keyword evidence="8" id="KW-0470">Melanin biosynthesis</keyword>
<dbReference type="Gene3D" id="2.60.310.20">
    <property type="match status" value="1"/>
</dbReference>
<gene>
    <name evidence="13" type="ORF">G7Y89_g9909</name>
</gene>
<dbReference type="GO" id="GO:0046872">
    <property type="term" value="F:metal ion binding"/>
    <property type="evidence" value="ECO:0007669"/>
    <property type="project" value="UniProtKB-KW"/>
</dbReference>
<keyword evidence="14" id="KW-1185">Reference proteome</keyword>
<evidence type="ECO:0000256" key="3">
    <source>
        <dbReference type="ARBA" id="ARBA00011906"/>
    </source>
</evidence>